<dbReference type="STRING" id="1448320.A0A319D3Y4"/>
<name>A0A319D3Y4_9EURO</name>
<feature type="region of interest" description="Disordered" evidence="1">
    <location>
        <begin position="328"/>
        <end position="360"/>
    </location>
</feature>
<evidence type="ECO:0000313" key="2">
    <source>
        <dbReference type="EMBL" id="PYH92185.1"/>
    </source>
</evidence>
<protein>
    <submittedName>
        <fullName evidence="2">Uncharacterized protein</fullName>
    </submittedName>
</protein>
<keyword evidence="3" id="KW-1185">Reference proteome</keyword>
<dbReference type="OrthoDB" id="4500825at2759"/>
<feature type="compositionally biased region" description="Basic and acidic residues" evidence="1">
    <location>
        <begin position="1"/>
        <end position="20"/>
    </location>
</feature>
<reference evidence="2 3" key="1">
    <citation type="submission" date="2018-02" db="EMBL/GenBank/DDBJ databases">
        <title>The genomes of Aspergillus section Nigri reveals drivers in fungal speciation.</title>
        <authorList>
            <consortium name="DOE Joint Genome Institute"/>
            <person name="Vesth T.C."/>
            <person name="Nybo J."/>
            <person name="Theobald S."/>
            <person name="Brandl J."/>
            <person name="Frisvad J.C."/>
            <person name="Nielsen K.F."/>
            <person name="Lyhne E.K."/>
            <person name="Kogle M.E."/>
            <person name="Kuo A."/>
            <person name="Riley R."/>
            <person name="Clum A."/>
            <person name="Nolan M."/>
            <person name="Lipzen A."/>
            <person name="Salamov A."/>
            <person name="Henrissat B."/>
            <person name="Wiebenga A."/>
            <person name="De vries R.P."/>
            <person name="Grigoriev I.V."/>
            <person name="Mortensen U.H."/>
            <person name="Andersen M.R."/>
            <person name="Baker S.E."/>
        </authorList>
    </citation>
    <scope>NUCLEOTIDE SEQUENCE [LARGE SCALE GENOMIC DNA]</scope>
    <source>
        <strain evidence="2 3">CBS 707.79</strain>
    </source>
</reference>
<feature type="region of interest" description="Disordered" evidence="1">
    <location>
        <begin position="1"/>
        <end position="28"/>
    </location>
</feature>
<evidence type="ECO:0000313" key="3">
    <source>
        <dbReference type="Proteomes" id="UP000247810"/>
    </source>
</evidence>
<dbReference type="AlphaFoldDB" id="A0A319D3Y4"/>
<dbReference type="EMBL" id="KZ825923">
    <property type="protein sequence ID" value="PYH92185.1"/>
    <property type="molecule type" value="Genomic_DNA"/>
</dbReference>
<feature type="compositionally biased region" description="Polar residues" evidence="1">
    <location>
        <begin position="329"/>
        <end position="341"/>
    </location>
</feature>
<dbReference type="Proteomes" id="UP000247810">
    <property type="component" value="Unassembled WGS sequence"/>
</dbReference>
<feature type="region of interest" description="Disordered" evidence="1">
    <location>
        <begin position="46"/>
        <end position="75"/>
    </location>
</feature>
<evidence type="ECO:0000256" key="1">
    <source>
        <dbReference type="SAM" id="MobiDB-lite"/>
    </source>
</evidence>
<dbReference type="VEuPathDB" id="FungiDB:BO71DRAFT_432145"/>
<sequence length="396" mass="44062">MVNTVRDHLIEPNTTLDRRGRSTQPTYNPNWSNVENVYECLYKSNSSISGSEPERTTLGTRPERRTCRNEHGDRVDNLPRSQFIAAGARKTEKSDIEPDWGAGDDTALLGQGTRAKAIVYGDTKYLWPYQQAVKMIQENPDGSYLEDEAIRYKYLVQPFEQVQHYGIVNNTSLHFIITDDALVVIRLHLSSETIRTSPRQLRSSTTLRNQRILSVTSQAGARLPGHRRLSSVSSDEVGSVSEMSIDDVSMSGGQLSTSTNDPSVKPHHLEPDISALEYAAIPWKRARGDGMTVNLALWCLIKLAGENNTIQEEYDSLTPRPTRAIGVSPVNNLPSNTNQPGQVGRAKATDKSKSTTTSGTSTINVQYCDVKLFPSSKGNRIQLPIARQLDYQRSKE</sequence>
<gene>
    <name evidence="2" type="ORF">BO71DRAFT_432145</name>
</gene>
<proteinExistence type="predicted"/>
<organism evidence="2 3">
    <name type="scientific">Aspergillus ellipticus CBS 707.79</name>
    <dbReference type="NCBI Taxonomy" id="1448320"/>
    <lineage>
        <taxon>Eukaryota</taxon>
        <taxon>Fungi</taxon>
        <taxon>Dikarya</taxon>
        <taxon>Ascomycota</taxon>
        <taxon>Pezizomycotina</taxon>
        <taxon>Eurotiomycetes</taxon>
        <taxon>Eurotiomycetidae</taxon>
        <taxon>Eurotiales</taxon>
        <taxon>Aspergillaceae</taxon>
        <taxon>Aspergillus</taxon>
        <taxon>Aspergillus subgen. Circumdati</taxon>
    </lineage>
</organism>
<feature type="compositionally biased region" description="Basic and acidic residues" evidence="1">
    <location>
        <begin position="61"/>
        <end position="75"/>
    </location>
</feature>
<accession>A0A319D3Y4</accession>